<keyword evidence="5" id="KW-0560">Oxidoreductase</keyword>
<dbReference type="Pfam" id="PF00107">
    <property type="entry name" value="ADH_zinc_N"/>
    <property type="match status" value="1"/>
</dbReference>
<dbReference type="SUPFAM" id="SSF50129">
    <property type="entry name" value="GroES-like"/>
    <property type="match status" value="1"/>
</dbReference>
<dbReference type="FunFam" id="3.40.50.720:FF:000003">
    <property type="entry name" value="S-(hydroxymethyl)glutathione dehydrogenase"/>
    <property type="match status" value="1"/>
</dbReference>
<keyword evidence="4 7" id="KW-0862">Zinc</keyword>
<dbReference type="SUPFAM" id="SSF51735">
    <property type="entry name" value="NAD(P)-binding Rossmann-fold domains"/>
    <property type="match status" value="1"/>
</dbReference>
<dbReference type="EMBL" id="LFNT01000073">
    <property type="protein sequence ID" value="KMS68643.1"/>
    <property type="molecule type" value="Genomic_DNA"/>
</dbReference>
<accession>A0A0J7Z026</accession>
<proteinExistence type="inferred from homology"/>
<organism evidence="9 10">
    <name type="scientific">Streptomyces viridochromogenes</name>
    <dbReference type="NCBI Taxonomy" id="1938"/>
    <lineage>
        <taxon>Bacteria</taxon>
        <taxon>Bacillati</taxon>
        <taxon>Actinomycetota</taxon>
        <taxon>Actinomycetes</taxon>
        <taxon>Kitasatosporales</taxon>
        <taxon>Streptomycetaceae</taxon>
        <taxon>Streptomyces</taxon>
    </lineage>
</organism>
<evidence type="ECO:0000256" key="3">
    <source>
        <dbReference type="ARBA" id="ARBA00022723"/>
    </source>
</evidence>
<keyword evidence="6" id="KW-0520">NAD</keyword>
<comment type="similarity">
    <text evidence="2 7">Belongs to the zinc-containing alcohol dehydrogenase family.</text>
</comment>
<dbReference type="RefSeq" id="WP_048586068.1">
    <property type="nucleotide sequence ID" value="NZ_LFNT01000073.1"/>
</dbReference>
<evidence type="ECO:0000256" key="2">
    <source>
        <dbReference type="ARBA" id="ARBA00008072"/>
    </source>
</evidence>
<dbReference type="PANTHER" id="PTHR43880">
    <property type="entry name" value="ALCOHOL DEHYDROGENASE"/>
    <property type="match status" value="1"/>
</dbReference>
<dbReference type="InterPro" id="IPR020843">
    <property type="entry name" value="ER"/>
</dbReference>
<dbReference type="OrthoDB" id="334894at2"/>
<evidence type="ECO:0000256" key="4">
    <source>
        <dbReference type="ARBA" id="ARBA00022833"/>
    </source>
</evidence>
<comment type="cofactor">
    <cofactor evidence="1 7">
        <name>Zn(2+)</name>
        <dbReference type="ChEBI" id="CHEBI:29105"/>
    </cofactor>
</comment>
<dbReference type="SMART" id="SM00829">
    <property type="entry name" value="PKS_ER"/>
    <property type="match status" value="1"/>
</dbReference>
<dbReference type="PANTHER" id="PTHR43880:SF12">
    <property type="entry name" value="ALCOHOL DEHYDROGENASE CLASS-3"/>
    <property type="match status" value="1"/>
</dbReference>
<evidence type="ECO:0000313" key="9">
    <source>
        <dbReference type="EMBL" id="KMS68643.1"/>
    </source>
</evidence>
<name>A0A0J7Z026_STRVR</name>
<sequence>MAVRAAVLPAVGAPLEVTEIDLPDPGPGRVRVRLAAAGVCHSDLSLSNGTMRVPVPAVLGHEGAGTVVAVGEGVTHMAPGAGVVLNWAPSCGSCHACGLGEVWLCANALNGAADVYARTAEGTDLHPGLNVAAFAEETVVPAGCLLPLPDGIPLTDAALLGCAVLTGYGAVHHSARVRAGETVAVFGVGGVGLAALQSARIAGAAKIVAVDVSPEKEELARAAGATDYVIASENTAREIRGLTGKQGVDVAVECVGRATTIRTAWDSTRRGGRTTVVGIGGKDQQVTFNALEIFHWGRTLSGCVYGDSDPARDLPVLAEHVRAGRLDLGALVTERIALEGIPAAFENMLVGKGGRALVVF</sequence>
<dbReference type="PATRIC" id="fig|1938.3.peg.10035"/>
<dbReference type="GO" id="GO:0046294">
    <property type="term" value="P:formaldehyde catabolic process"/>
    <property type="evidence" value="ECO:0007669"/>
    <property type="project" value="TreeGrafter"/>
</dbReference>
<dbReference type="CDD" id="cd08279">
    <property type="entry name" value="Zn_ADH_class_III"/>
    <property type="match status" value="1"/>
</dbReference>
<gene>
    <name evidence="9" type="ORF">ACM01_38360</name>
</gene>
<evidence type="ECO:0000256" key="7">
    <source>
        <dbReference type="RuleBase" id="RU361277"/>
    </source>
</evidence>
<keyword evidence="3 7" id="KW-0479">Metal-binding</keyword>
<comment type="caution">
    <text evidence="9">The sequence shown here is derived from an EMBL/GenBank/DDBJ whole genome shotgun (WGS) entry which is preliminary data.</text>
</comment>
<dbReference type="Pfam" id="PF08240">
    <property type="entry name" value="ADH_N"/>
    <property type="match status" value="1"/>
</dbReference>
<dbReference type="InterPro" id="IPR013154">
    <property type="entry name" value="ADH-like_N"/>
</dbReference>
<evidence type="ECO:0000259" key="8">
    <source>
        <dbReference type="SMART" id="SM00829"/>
    </source>
</evidence>
<dbReference type="InterPro" id="IPR013149">
    <property type="entry name" value="ADH-like_C"/>
</dbReference>
<dbReference type="AlphaFoldDB" id="A0A0J7Z026"/>
<dbReference type="InterPro" id="IPR011032">
    <property type="entry name" value="GroES-like_sf"/>
</dbReference>
<protein>
    <submittedName>
        <fullName evidence="9">Alcohol dehydrogenase</fullName>
    </submittedName>
</protein>
<dbReference type="GO" id="GO:0051903">
    <property type="term" value="F:S-(hydroxymethyl)glutathione dehydrogenase [NAD(P)+] activity"/>
    <property type="evidence" value="ECO:0007669"/>
    <property type="project" value="TreeGrafter"/>
</dbReference>
<evidence type="ECO:0000256" key="5">
    <source>
        <dbReference type="ARBA" id="ARBA00023002"/>
    </source>
</evidence>
<dbReference type="InterPro" id="IPR002328">
    <property type="entry name" value="ADH_Zn_CS"/>
</dbReference>
<evidence type="ECO:0000256" key="6">
    <source>
        <dbReference type="ARBA" id="ARBA00023027"/>
    </source>
</evidence>
<dbReference type="Gene3D" id="3.90.180.10">
    <property type="entry name" value="Medium-chain alcohol dehydrogenases, catalytic domain"/>
    <property type="match status" value="1"/>
</dbReference>
<dbReference type="Proteomes" id="UP000037432">
    <property type="component" value="Unassembled WGS sequence"/>
</dbReference>
<dbReference type="PROSITE" id="PS00059">
    <property type="entry name" value="ADH_ZINC"/>
    <property type="match status" value="1"/>
</dbReference>
<feature type="domain" description="Enoyl reductase (ER)" evidence="8">
    <location>
        <begin position="12"/>
        <end position="358"/>
    </location>
</feature>
<dbReference type="GO" id="GO:0008270">
    <property type="term" value="F:zinc ion binding"/>
    <property type="evidence" value="ECO:0007669"/>
    <property type="project" value="InterPro"/>
</dbReference>
<dbReference type="InterPro" id="IPR036291">
    <property type="entry name" value="NAD(P)-bd_dom_sf"/>
</dbReference>
<reference evidence="9 10" key="1">
    <citation type="submission" date="2015-06" db="EMBL/GenBank/DDBJ databases">
        <authorList>
            <person name="Ju K.-S."/>
            <person name="Doroghazi J.R."/>
            <person name="Metcalf W.W."/>
        </authorList>
    </citation>
    <scope>NUCLEOTIDE SEQUENCE [LARGE SCALE GENOMIC DNA]</scope>
    <source>
        <strain evidence="9 10">NRRL 3414</strain>
    </source>
</reference>
<evidence type="ECO:0000313" key="10">
    <source>
        <dbReference type="Proteomes" id="UP000037432"/>
    </source>
</evidence>
<dbReference type="GO" id="GO:0005829">
    <property type="term" value="C:cytosol"/>
    <property type="evidence" value="ECO:0007669"/>
    <property type="project" value="TreeGrafter"/>
</dbReference>
<evidence type="ECO:0000256" key="1">
    <source>
        <dbReference type="ARBA" id="ARBA00001947"/>
    </source>
</evidence>
<dbReference type="Gene3D" id="3.40.50.720">
    <property type="entry name" value="NAD(P)-binding Rossmann-like Domain"/>
    <property type="match status" value="1"/>
</dbReference>